<organism evidence="1 2">
    <name type="scientific">Sphagnurus paluster</name>
    <dbReference type="NCBI Taxonomy" id="117069"/>
    <lineage>
        <taxon>Eukaryota</taxon>
        <taxon>Fungi</taxon>
        <taxon>Dikarya</taxon>
        <taxon>Basidiomycota</taxon>
        <taxon>Agaricomycotina</taxon>
        <taxon>Agaricomycetes</taxon>
        <taxon>Agaricomycetidae</taxon>
        <taxon>Agaricales</taxon>
        <taxon>Tricholomatineae</taxon>
        <taxon>Lyophyllaceae</taxon>
        <taxon>Sphagnurus</taxon>
    </lineage>
</organism>
<accession>A0A9P7GNJ0</accession>
<name>A0A9P7GNJ0_9AGAR</name>
<comment type="caution">
    <text evidence="1">The sequence shown here is derived from an EMBL/GenBank/DDBJ whole genome shotgun (WGS) entry which is preliminary data.</text>
</comment>
<dbReference type="Proteomes" id="UP000717328">
    <property type="component" value="Unassembled WGS sequence"/>
</dbReference>
<reference evidence="1" key="1">
    <citation type="submission" date="2021-02" db="EMBL/GenBank/DDBJ databases">
        <authorList>
            <person name="Nieuwenhuis M."/>
            <person name="Van De Peppel L.J.J."/>
        </authorList>
    </citation>
    <scope>NUCLEOTIDE SEQUENCE</scope>
    <source>
        <strain evidence="1">D49</strain>
    </source>
</reference>
<sequence>MAPPTQEVIVMLESQVSAVPARLSKLDTISAIIDYTTVVADSSIAENYVRIPPKLNQRYGGEMTAFFAAEASSIAAPLTRISPKSFLSSLHARNASDA</sequence>
<dbReference type="OrthoDB" id="2720314at2759"/>
<proteinExistence type="predicted"/>
<keyword evidence="2" id="KW-1185">Reference proteome</keyword>
<dbReference type="EMBL" id="JABCKI010000057">
    <property type="protein sequence ID" value="KAG5653363.1"/>
    <property type="molecule type" value="Genomic_DNA"/>
</dbReference>
<reference evidence="1" key="2">
    <citation type="submission" date="2021-10" db="EMBL/GenBank/DDBJ databases">
        <title>Phylogenomics reveals ancestral predisposition of the termite-cultivated fungus Termitomyces towards a domesticated lifestyle.</title>
        <authorList>
            <person name="Auxier B."/>
            <person name="Grum-Grzhimaylo A."/>
            <person name="Cardenas M.E."/>
            <person name="Lodge J.D."/>
            <person name="Laessoe T."/>
            <person name="Pedersen O."/>
            <person name="Smith M.E."/>
            <person name="Kuyper T.W."/>
            <person name="Franco-Molano E.A."/>
            <person name="Baroni T.J."/>
            <person name="Aanen D.K."/>
        </authorList>
    </citation>
    <scope>NUCLEOTIDE SEQUENCE</scope>
    <source>
        <strain evidence="1">D49</strain>
    </source>
</reference>
<evidence type="ECO:0000313" key="1">
    <source>
        <dbReference type="EMBL" id="KAG5653363.1"/>
    </source>
</evidence>
<protein>
    <submittedName>
        <fullName evidence="1">Uncharacterized protein</fullName>
    </submittedName>
</protein>
<dbReference type="AlphaFoldDB" id="A0A9P7GNJ0"/>
<evidence type="ECO:0000313" key="2">
    <source>
        <dbReference type="Proteomes" id="UP000717328"/>
    </source>
</evidence>
<gene>
    <name evidence="1" type="ORF">H0H81_000864</name>
</gene>